<feature type="binding site" evidence="6">
    <location>
        <position position="435"/>
    </location>
    <ligand>
        <name>S-adenosyl-L-methionine</name>
        <dbReference type="ChEBI" id="CHEBI:59789"/>
    </ligand>
</feature>
<dbReference type="Pfam" id="PF17285">
    <property type="entry name" value="PRMT5_TIM"/>
    <property type="match status" value="1"/>
</dbReference>
<evidence type="ECO:0000256" key="3">
    <source>
        <dbReference type="ARBA" id="ARBA00022691"/>
    </source>
</evidence>
<sequence length="718" mass="82055">MSKTYSDMLFSGEYNGEVSPSYGSPSPPASQAREESAISRINIGWVTTPFSITPNIDKNIVEYTSKLGSCHYNFICHPIGGTTRAFIKPSKNVVSAPIIDLPDLQLANHLWETYICGEISKWIDLDSDDEQFARFSEEELIRELNYVCYLGLRTAVITLKKRNSPKLARLINQWLWTKSVMFCFWIILPPLSEIEDVQEGDDAWSIWSDFRKLCSNFLGSKLQVVVTISSELDDEFTDPNLLERWMAEPLGAICVNSDSFTTGRGGTAILPEAHVEIMKKLWVNDSLRILVIQKNDLPNFNHSLKSEYADALRSAVRDVTYMRRKNASEKDGFLAATNINYYDVLQAPLQPLSDNLDSGVYNTFEQDPIKYRKYGEAVELALKDIGEHEEIPEFVVIYLLGAGRGPLATAILEAEKRYNDAHKGKKLKVKLYVVEKNPNAIVTLRFINQKAWKNRATIIESDMRSLPQKFEELSLEKPDIIVSELLGSFGDNELSPECLDGVTQILKPTTISIPQKYTSYAAPIMSLYMHQQIKGTSLCYWNKGLAGHGRDPPVQEKDGTYTQIFPQTLDVARMDQIYVVYLRQYCRISETQPVFTFDHPNFKNLSNERSKMVTFEIDRRADLMGFAGYFDLILYKSVMLSIEPNTATPGMISWFPAVIPLRELFRVDEGDKVHFNIERKVDEQGVWYEWFVQIEKKNGEKIESERQNPNGESYFMRK</sequence>
<feature type="domain" description="PRMT5 arginine-N-methyltransferase" evidence="8">
    <location>
        <begin position="337"/>
        <end position="513"/>
    </location>
</feature>
<feature type="active site" description="Proton donor/acceptor" evidence="5">
    <location>
        <position position="484"/>
    </location>
</feature>
<keyword evidence="2 4" id="KW-0808">Transferase</keyword>
<accession>A0A8S1EN27</accession>
<proteinExistence type="inferred from homology"/>
<dbReference type="InterPro" id="IPR025799">
    <property type="entry name" value="Arg_MeTrfase"/>
</dbReference>
<evidence type="ECO:0000313" key="12">
    <source>
        <dbReference type="Proteomes" id="UP000494206"/>
    </source>
</evidence>
<feature type="active site" description="Proton donor/acceptor" evidence="5">
    <location>
        <position position="493"/>
    </location>
</feature>
<evidence type="ECO:0000256" key="6">
    <source>
        <dbReference type="PIRSR" id="PIRSR015894-2"/>
    </source>
</evidence>
<comment type="caution">
    <text evidence="11">The sequence shown here is derived from an EMBL/GenBank/DDBJ whole genome shotgun (WGS) entry which is preliminary data.</text>
</comment>
<dbReference type="FunFam" id="2.70.160.11:FF:000028">
    <property type="entry name" value="Protein arginine N-methyltransferase 5"/>
    <property type="match status" value="1"/>
</dbReference>
<organism evidence="11 12">
    <name type="scientific">Caenorhabditis bovis</name>
    <dbReference type="NCBI Taxonomy" id="2654633"/>
    <lineage>
        <taxon>Eukaryota</taxon>
        <taxon>Metazoa</taxon>
        <taxon>Ecdysozoa</taxon>
        <taxon>Nematoda</taxon>
        <taxon>Chromadorea</taxon>
        <taxon>Rhabditida</taxon>
        <taxon>Rhabditina</taxon>
        <taxon>Rhabditomorpha</taxon>
        <taxon>Rhabditoidea</taxon>
        <taxon>Rhabditidae</taxon>
        <taxon>Peloderinae</taxon>
        <taxon>Caenorhabditis</taxon>
    </lineage>
</organism>
<evidence type="ECO:0000259" key="9">
    <source>
        <dbReference type="Pfam" id="PF17285"/>
    </source>
</evidence>
<feature type="binding site" evidence="6">
    <location>
        <position position="361"/>
    </location>
    <ligand>
        <name>S-adenosyl-L-methionine</name>
        <dbReference type="ChEBI" id="CHEBI:59789"/>
    </ligand>
</feature>
<dbReference type="PROSITE" id="PS51678">
    <property type="entry name" value="SAM_MT_PRMT"/>
    <property type="match status" value="1"/>
</dbReference>
<comment type="similarity">
    <text evidence="4">Belongs to the class I-like SAM-binding methyltransferase superfamily.</text>
</comment>
<dbReference type="SUPFAM" id="SSF53335">
    <property type="entry name" value="S-adenosyl-L-methionine-dependent methyltransferases"/>
    <property type="match status" value="1"/>
</dbReference>
<dbReference type="PANTHER" id="PTHR10738">
    <property type="entry name" value="PROTEIN ARGININE N-METHYLTRANSFERASE 5"/>
    <property type="match status" value="1"/>
</dbReference>
<gene>
    <name evidence="11" type="ORF">CBOVIS_LOCUS5243</name>
</gene>
<evidence type="ECO:0000256" key="4">
    <source>
        <dbReference type="PIRNR" id="PIRNR015894"/>
    </source>
</evidence>
<keyword evidence="12" id="KW-1185">Reference proteome</keyword>
<feature type="binding site" evidence="6">
    <location>
        <begin position="370"/>
        <end position="371"/>
    </location>
    <ligand>
        <name>S-adenosyl-L-methionine</name>
        <dbReference type="ChEBI" id="CHEBI:59789"/>
    </ligand>
</feature>
<keyword evidence="3 4" id="KW-0949">S-adenosyl-L-methionine</keyword>
<keyword evidence="1 4" id="KW-0489">Methyltransferase</keyword>
<dbReference type="GO" id="GO:0032259">
    <property type="term" value="P:methylation"/>
    <property type="evidence" value="ECO:0007669"/>
    <property type="project" value="UniProtKB-KW"/>
</dbReference>
<evidence type="ECO:0000259" key="8">
    <source>
        <dbReference type="Pfam" id="PF05185"/>
    </source>
</evidence>
<reference evidence="11 12" key="1">
    <citation type="submission" date="2020-04" db="EMBL/GenBank/DDBJ databases">
        <authorList>
            <person name="Laetsch R D."/>
            <person name="Stevens L."/>
            <person name="Kumar S."/>
            <person name="Blaxter L. M."/>
        </authorList>
    </citation>
    <scope>NUCLEOTIDE SEQUENCE [LARGE SCALE GENOMIC DNA]</scope>
</reference>
<dbReference type="EMBL" id="CADEPM010000003">
    <property type="protein sequence ID" value="CAB3402651.1"/>
    <property type="molecule type" value="Genomic_DNA"/>
</dbReference>
<dbReference type="InterPro" id="IPR007857">
    <property type="entry name" value="Arg_MeTrfase_PRMT5"/>
</dbReference>
<evidence type="ECO:0000259" key="10">
    <source>
        <dbReference type="Pfam" id="PF17286"/>
    </source>
</evidence>
<dbReference type="OrthoDB" id="1368803at2759"/>
<dbReference type="Pfam" id="PF17286">
    <property type="entry name" value="PRMT5_C"/>
    <property type="match status" value="1"/>
</dbReference>
<evidence type="ECO:0000256" key="5">
    <source>
        <dbReference type="PIRSR" id="PIRSR015894-1"/>
    </source>
</evidence>
<protein>
    <recommendedName>
        <fullName evidence="4">Protein arginine N-methyltransferase</fullName>
    </recommendedName>
</protein>
<dbReference type="Gene3D" id="3.40.50.150">
    <property type="entry name" value="Vaccinia Virus protein VP39"/>
    <property type="match status" value="1"/>
</dbReference>
<evidence type="ECO:0000313" key="11">
    <source>
        <dbReference type="EMBL" id="CAB3402651.1"/>
    </source>
</evidence>
<evidence type="ECO:0000256" key="7">
    <source>
        <dbReference type="PIRSR" id="PIRSR015894-3"/>
    </source>
</evidence>
<dbReference type="InterPro" id="IPR035075">
    <property type="entry name" value="PRMT5"/>
</dbReference>
<dbReference type="GO" id="GO:0006355">
    <property type="term" value="P:regulation of DNA-templated transcription"/>
    <property type="evidence" value="ECO:0007669"/>
    <property type="project" value="TreeGrafter"/>
</dbReference>
<feature type="site" description="Critical for specifying symmetric addition of methyl groups" evidence="7">
    <location>
        <position position="364"/>
    </location>
</feature>
<name>A0A8S1EN27_9PELO</name>
<evidence type="ECO:0000256" key="1">
    <source>
        <dbReference type="ARBA" id="ARBA00022603"/>
    </source>
</evidence>
<dbReference type="Proteomes" id="UP000494206">
    <property type="component" value="Unassembled WGS sequence"/>
</dbReference>
<dbReference type="GO" id="GO:0005829">
    <property type="term" value="C:cytosol"/>
    <property type="evidence" value="ECO:0007669"/>
    <property type="project" value="TreeGrafter"/>
</dbReference>
<dbReference type="Gene3D" id="2.70.160.11">
    <property type="entry name" value="Hnrnp arginine n-methyltransferase1"/>
    <property type="match status" value="1"/>
</dbReference>
<dbReference type="GO" id="GO:0016274">
    <property type="term" value="F:protein-arginine N-methyltransferase activity"/>
    <property type="evidence" value="ECO:0007669"/>
    <property type="project" value="InterPro"/>
</dbReference>
<dbReference type="InterPro" id="IPR035248">
    <property type="entry name" value="PRMT5_C"/>
</dbReference>
<dbReference type="InterPro" id="IPR035247">
    <property type="entry name" value="PRMT5_TIM"/>
</dbReference>
<evidence type="ECO:0000256" key="2">
    <source>
        <dbReference type="ARBA" id="ARBA00022679"/>
    </source>
</evidence>
<dbReference type="PANTHER" id="PTHR10738:SF0">
    <property type="entry name" value="PROTEIN ARGININE N-METHYLTRANSFERASE 5"/>
    <property type="match status" value="1"/>
</dbReference>
<dbReference type="AlphaFoldDB" id="A0A8S1EN27"/>
<dbReference type="InterPro" id="IPR029063">
    <property type="entry name" value="SAM-dependent_MTases_sf"/>
</dbReference>
<feature type="binding site" evidence="6">
    <location>
        <begin position="462"/>
        <end position="463"/>
    </location>
    <ligand>
        <name>S-adenosyl-L-methionine</name>
        <dbReference type="ChEBI" id="CHEBI:59789"/>
    </ligand>
</feature>
<dbReference type="Pfam" id="PF05185">
    <property type="entry name" value="PRMT5"/>
    <property type="match status" value="1"/>
</dbReference>
<dbReference type="GO" id="GO:0005634">
    <property type="term" value="C:nucleus"/>
    <property type="evidence" value="ECO:0007669"/>
    <property type="project" value="TreeGrafter"/>
</dbReference>
<dbReference type="Gene3D" id="3.20.20.150">
    <property type="entry name" value="Divalent-metal-dependent TIM barrel enzymes"/>
    <property type="match status" value="1"/>
</dbReference>
<feature type="domain" description="PRMT5 oligomerisation" evidence="10">
    <location>
        <begin position="516"/>
        <end position="716"/>
    </location>
</feature>
<feature type="domain" description="PRMT5 TIM barrel" evidence="9">
    <location>
        <begin position="72"/>
        <end position="312"/>
    </location>
</feature>
<dbReference type="PIRSF" id="PIRSF015894">
    <property type="entry name" value="Skb1_MeTrfase"/>
    <property type="match status" value="1"/>
</dbReference>